<name>A0AAN9DQ28_CROPI</name>
<feature type="region of interest" description="Disordered" evidence="1">
    <location>
        <begin position="206"/>
        <end position="228"/>
    </location>
</feature>
<organism evidence="3 4">
    <name type="scientific">Crotalaria pallida</name>
    <name type="common">Smooth rattlebox</name>
    <name type="synonym">Crotalaria striata</name>
    <dbReference type="NCBI Taxonomy" id="3830"/>
    <lineage>
        <taxon>Eukaryota</taxon>
        <taxon>Viridiplantae</taxon>
        <taxon>Streptophyta</taxon>
        <taxon>Embryophyta</taxon>
        <taxon>Tracheophyta</taxon>
        <taxon>Spermatophyta</taxon>
        <taxon>Magnoliopsida</taxon>
        <taxon>eudicotyledons</taxon>
        <taxon>Gunneridae</taxon>
        <taxon>Pentapetalae</taxon>
        <taxon>rosids</taxon>
        <taxon>fabids</taxon>
        <taxon>Fabales</taxon>
        <taxon>Fabaceae</taxon>
        <taxon>Papilionoideae</taxon>
        <taxon>50 kb inversion clade</taxon>
        <taxon>genistoids sensu lato</taxon>
        <taxon>core genistoids</taxon>
        <taxon>Crotalarieae</taxon>
        <taxon>Crotalaria</taxon>
    </lineage>
</organism>
<evidence type="ECO:0000313" key="2">
    <source>
        <dbReference type="EMBL" id="KAK7231017.1"/>
    </source>
</evidence>
<evidence type="ECO:0000256" key="1">
    <source>
        <dbReference type="SAM" id="MobiDB-lite"/>
    </source>
</evidence>
<dbReference type="EMBL" id="JAYWIO010000154">
    <property type="protein sequence ID" value="KAK7231267.1"/>
    <property type="molecule type" value="Genomic_DNA"/>
</dbReference>
<sequence length="228" mass="25683">MWAPTPISFSSFFLTWQGLSNYQTCSGDYLIPEVRKSVEENELQESKARGLTQLLLNGNIKKRNHILLQRGKMMFLARPIEKEPGREKVLSNGFHSCGKQETELTLAKADSISTVRERFEERELLERGSKSDSERIELAFKRKCFHVFRSDGHGAYSVLHSHYCNMPGSTYDSLESYVYPSVSTSAISIDCPFSLLANHFPTKRWDGSGSQDTGEVDNGPSPSATFVD</sequence>
<gene>
    <name evidence="3" type="ORF">RIF29_48402</name>
    <name evidence="2" type="ORF">RIF29_48503</name>
</gene>
<dbReference type="Proteomes" id="UP001372338">
    <property type="component" value="Unassembled WGS sequence"/>
</dbReference>
<reference evidence="3 4" key="1">
    <citation type="submission" date="2024-01" db="EMBL/GenBank/DDBJ databases">
        <title>The genomes of 5 underutilized Papilionoideae crops provide insights into root nodulation and disease resistanc.</title>
        <authorList>
            <person name="Yuan L."/>
        </authorList>
    </citation>
    <scope>NUCLEOTIDE SEQUENCE [LARGE SCALE GENOMIC DNA]</scope>
    <source>
        <strain evidence="3">ZHUSHIDOU_FW_LH</strain>
        <tissue evidence="3">Leaf</tissue>
    </source>
</reference>
<comment type="caution">
    <text evidence="3">The sequence shown here is derived from an EMBL/GenBank/DDBJ whole genome shotgun (WGS) entry which is preliminary data.</text>
</comment>
<evidence type="ECO:0000313" key="4">
    <source>
        <dbReference type="Proteomes" id="UP001372338"/>
    </source>
</evidence>
<dbReference type="EMBL" id="JAYWIO010000163">
    <property type="protein sequence ID" value="KAK7231017.1"/>
    <property type="molecule type" value="Genomic_DNA"/>
</dbReference>
<protein>
    <submittedName>
        <fullName evidence="3">Uncharacterized protein</fullName>
    </submittedName>
</protein>
<evidence type="ECO:0000313" key="3">
    <source>
        <dbReference type="EMBL" id="KAK7231267.1"/>
    </source>
</evidence>
<keyword evidence="4" id="KW-1185">Reference proteome</keyword>
<accession>A0AAN9DQ28</accession>
<proteinExistence type="predicted"/>
<dbReference type="AlphaFoldDB" id="A0AAN9DQ28"/>